<dbReference type="OrthoDB" id="427096at2759"/>
<evidence type="ECO:0000256" key="2">
    <source>
        <dbReference type="ARBA" id="ARBA00004922"/>
    </source>
</evidence>
<reference evidence="16" key="1">
    <citation type="submission" date="2025-08" db="UniProtKB">
        <authorList>
            <consortium name="RefSeq"/>
        </authorList>
    </citation>
    <scope>IDENTIFICATION</scope>
    <source>
        <tissue evidence="16">Entire body</tissue>
    </source>
</reference>
<dbReference type="RefSeq" id="XP_018336546.1">
    <property type="nucleotide sequence ID" value="XM_018481044.2"/>
</dbReference>
<dbReference type="GO" id="GO:0008417">
    <property type="term" value="F:fucosyltransferase activity"/>
    <property type="evidence" value="ECO:0007669"/>
    <property type="project" value="InterPro"/>
</dbReference>
<dbReference type="Proteomes" id="UP000192223">
    <property type="component" value="Unplaced"/>
</dbReference>
<protein>
    <recommendedName>
        <fullName evidence="12">Fucosyltransferase</fullName>
        <ecNumber evidence="12">2.4.1.-</ecNumber>
    </recommendedName>
</protein>
<dbReference type="InterPro" id="IPR055270">
    <property type="entry name" value="Glyco_tran_10_C"/>
</dbReference>
<dbReference type="AlphaFoldDB" id="A0A1W4XKA8"/>
<evidence type="ECO:0000259" key="14">
    <source>
        <dbReference type="Pfam" id="PF17039"/>
    </source>
</evidence>
<keyword evidence="4 12" id="KW-0328">Glycosyltransferase</keyword>
<evidence type="ECO:0000256" key="6">
    <source>
        <dbReference type="ARBA" id="ARBA00022692"/>
    </source>
</evidence>
<dbReference type="InParanoid" id="A0A1W4XKA8"/>
<evidence type="ECO:0000256" key="7">
    <source>
        <dbReference type="ARBA" id="ARBA00022968"/>
    </source>
</evidence>
<keyword evidence="5 12" id="KW-0808">Transferase</keyword>
<dbReference type="EC" id="2.4.1.-" evidence="12"/>
<keyword evidence="11" id="KW-0325">Glycoprotein</keyword>
<dbReference type="SUPFAM" id="SSF53756">
    <property type="entry name" value="UDP-Glycosyltransferase/glycogen phosphorylase"/>
    <property type="match status" value="1"/>
</dbReference>
<evidence type="ECO:0000256" key="12">
    <source>
        <dbReference type="RuleBase" id="RU003832"/>
    </source>
</evidence>
<feature type="transmembrane region" description="Helical" evidence="12">
    <location>
        <begin position="12"/>
        <end position="37"/>
    </location>
</feature>
<evidence type="ECO:0000259" key="13">
    <source>
        <dbReference type="Pfam" id="PF00852"/>
    </source>
</evidence>
<dbReference type="PANTHER" id="PTHR48438:SF1">
    <property type="entry name" value="ALPHA-(1,3)-FUCOSYLTRANSFERASE C-RELATED"/>
    <property type="match status" value="1"/>
</dbReference>
<evidence type="ECO:0000256" key="3">
    <source>
        <dbReference type="ARBA" id="ARBA00008919"/>
    </source>
</evidence>
<comment type="pathway">
    <text evidence="2">Protein modification; protein glycosylation.</text>
</comment>
<sequence length="450" mass="52111">MVASLRVSLRKALLLVICFSLITFLLFTTSTVKVLWFPLGEQLGNKRTVLEHNEVPETYESNGNSAVAEWLLTLTSKPHSKENLPKDWYFKGGSRKPKEYANDGVHLLPEQADFGDDRIQKQLMFVPKGYDEFTTPVKNIILWNGLNAWNVHSGNAVFEQCPVSRCSLDTSKSRAMDADAILFKDSYSSSGFSRPKNQVWILYLLECPYHTSNFARLQGVINWTATYRMDSDIVAPYEKWIYYDDNVKEKSQHKDYAANKTKKVAWFVSNCGAKNHRLAYATELSKYIQVDIYGACGSFTCPRSSSQKCFEILNRDYKFYLAFENSNCQDYITEKFFVNGLQHDVIPVVMGARPSEYEKAAPHRSYIHTDNFESPEELAQYLNQLDNDDEQYNSYFRWKGTGEFVNTFFWCRLCAMLHAPLPHKVYDDVNEWWRGKNVCTRSSWRKAKEN</sequence>
<evidence type="ECO:0000256" key="10">
    <source>
        <dbReference type="ARBA" id="ARBA00023136"/>
    </source>
</evidence>
<keyword evidence="9 12" id="KW-0333">Golgi apparatus</keyword>
<dbReference type="InterPro" id="IPR038577">
    <property type="entry name" value="GT10-like_C_sf"/>
</dbReference>
<dbReference type="KEGG" id="apln:108745025"/>
<dbReference type="Pfam" id="PF00852">
    <property type="entry name" value="Glyco_transf_10"/>
    <property type="match status" value="1"/>
</dbReference>
<accession>A0A1W4XKA8</accession>
<keyword evidence="8 12" id="KW-1133">Transmembrane helix</keyword>
<dbReference type="GeneID" id="108745025"/>
<dbReference type="PANTHER" id="PTHR48438">
    <property type="entry name" value="ALPHA-(1,3)-FUCOSYLTRANSFERASE C-RELATED"/>
    <property type="match status" value="1"/>
</dbReference>
<gene>
    <name evidence="16" type="primary">LOC108745025</name>
</gene>
<dbReference type="InterPro" id="IPR001503">
    <property type="entry name" value="Glyco_trans_10"/>
</dbReference>
<comment type="similarity">
    <text evidence="3 12">Belongs to the glycosyltransferase 10 family.</text>
</comment>
<evidence type="ECO:0000256" key="4">
    <source>
        <dbReference type="ARBA" id="ARBA00022676"/>
    </source>
</evidence>
<keyword evidence="10 12" id="KW-0472">Membrane</keyword>
<evidence type="ECO:0000256" key="11">
    <source>
        <dbReference type="ARBA" id="ARBA00023180"/>
    </source>
</evidence>
<comment type="subcellular location">
    <subcellularLocation>
        <location evidence="1 12">Golgi apparatus</location>
        <location evidence="1 12">Golgi stack membrane</location>
        <topology evidence="1 12">Single-pass type II membrane protein</topology>
    </subcellularLocation>
</comment>
<dbReference type="InterPro" id="IPR031481">
    <property type="entry name" value="Glyco_tran_10_N"/>
</dbReference>
<name>A0A1W4XKA8_AGRPL</name>
<evidence type="ECO:0000256" key="9">
    <source>
        <dbReference type="ARBA" id="ARBA00023034"/>
    </source>
</evidence>
<dbReference type="FunCoup" id="A0A1W4XKA8">
    <property type="interactions" value="56"/>
</dbReference>
<dbReference type="Gene3D" id="3.40.50.11660">
    <property type="entry name" value="Glycosyl transferase family 10, C-terminal domain"/>
    <property type="match status" value="1"/>
</dbReference>
<dbReference type="GO" id="GO:0032580">
    <property type="term" value="C:Golgi cisterna membrane"/>
    <property type="evidence" value="ECO:0007669"/>
    <property type="project" value="UniProtKB-SubCell"/>
</dbReference>
<evidence type="ECO:0000256" key="5">
    <source>
        <dbReference type="ARBA" id="ARBA00022679"/>
    </source>
</evidence>
<keyword evidence="15" id="KW-1185">Reference proteome</keyword>
<evidence type="ECO:0000256" key="8">
    <source>
        <dbReference type="ARBA" id="ARBA00022989"/>
    </source>
</evidence>
<evidence type="ECO:0000256" key="1">
    <source>
        <dbReference type="ARBA" id="ARBA00004447"/>
    </source>
</evidence>
<feature type="domain" description="Fucosyltransferase N-terminal" evidence="14">
    <location>
        <begin position="138"/>
        <end position="237"/>
    </location>
</feature>
<keyword evidence="7" id="KW-0735">Signal-anchor</keyword>
<evidence type="ECO:0000313" key="15">
    <source>
        <dbReference type="Proteomes" id="UP000192223"/>
    </source>
</evidence>
<dbReference type="STRING" id="224129.A0A1W4XKA8"/>
<dbReference type="UniPathway" id="UPA00378"/>
<keyword evidence="6 12" id="KW-0812">Transmembrane</keyword>
<dbReference type="FunFam" id="3.40.50.11660:FF:000004">
    <property type="entry name" value="Glycoprotein 3-alpha-L-fucosyltransferase A"/>
    <property type="match status" value="1"/>
</dbReference>
<organism evidence="15 16">
    <name type="scientific">Agrilus planipennis</name>
    <name type="common">Emerald ash borer</name>
    <name type="synonym">Agrilus marcopoli</name>
    <dbReference type="NCBI Taxonomy" id="224129"/>
    <lineage>
        <taxon>Eukaryota</taxon>
        <taxon>Metazoa</taxon>
        <taxon>Ecdysozoa</taxon>
        <taxon>Arthropoda</taxon>
        <taxon>Hexapoda</taxon>
        <taxon>Insecta</taxon>
        <taxon>Pterygota</taxon>
        <taxon>Neoptera</taxon>
        <taxon>Endopterygota</taxon>
        <taxon>Coleoptera</taxon>
        <taxon>Polyphaga</taxon>
        <taxon>Elateriformia</taxon>
        <taxon>Buprestoidea</taxon>
        <taxon>Buprestidae</taxon>
        <taxon>Agrilinae</taxon>
        <taxon>Agrilus</taxon>
    </lineage>
</organism>
<feature type="domain" description="Fucosyltransferase C-terminal" evidence="13">
    <location>
        <begin position="258"/>
        <end position="432"/>
    </location>
</feature>
<dbReference type="Pfam" id="PF17039">
    <property type="entry name" value="Glyco_tran_10_N"/>
    <property type="match status" value="1"/>
</dbReference>
<proteinExistence type="inferred from homology"/>
<evidence type="ECO:0000313" key="16">
    <source>
        <dbReference type="RefSeq" id="XP_018336546.1"/>
    </source>
</evidence>